<keyword evidence="2" id="KW-1185">Reference proteome</keyword>
<evidence type="ECO:0008006" key="3">
    <source>
        <dbReference type="Google" id="ProtNLM"/>
    </source>
</evidence>
<name>A0A1H8ED53_9BACL</name>
<dbReference type="InterPro" id="IPR015797">
    <property type="entry name" value="NUDIX_hydrolase-like_dom_sf"/>
</dbReference>
<protein>
    <recommendedName>
        <fullName evidence="3">NUDIX domain-containing protein</fullName>
    </recommendedName>
</protein>
<dbReference type="Proteomes" id="UP000199695">
    <property type="component" value="Unassembled WGS sequence"/>
</dbReference>
<dbReference type="STRING" id="1173111.SAMN05444955_106245"/>
<evidence type="ECO:0000313" key="2">
    <source>
        <dbReference type="Proteomes" id="UP000199695"/>
    </source>
</evidence>
<dbReference type="AlphaFoldDB" id="A0A1H8ED53"/>
<proteinExistence type="predicted"/>
<dbReference type="SUPFAM" id="SSF55811">
    <property type="entry name" value="Nudix"/>
    <property type="match status" value="1"/>
</dbReference>
<dbReference type="EMBL" id="FOCQ01000006">
    <property type="protein sequence ID" value="SEN17044.1"/>
    <property type="molecule type" value="Genomic_DNA"/>
</dbReference>
<dbReference type="Gene3D" id="3.90.79.10">
    <property type="entry name" value="Nucleoside Triphosphate Pyrophosphohydrolase"/>
    <property type="match status" value="1"/>
</dbReference>
<evidence type="ECO:0000313" key="1">
    <source>
        <dbReference type="EMBL" id="SEN17044.1"/>
    </source>
</evidence>
<sequence length="143" mass="17004">MDMPGMWCSSRSGHQCRQKHSARRFKIHRRGDHGLSLVYFSRLGEITQESPAFRHGEWSREETGITEVDWGPVVWIREVDLLMNGEPARFIEHYFVARMKGTEIDLTHFTAEEKQAYIAHHWWSLDELRETKEMIFPKNLLNY</sequence>
<gene>
    <name evidence="1" type="ORF">SAMN05444955_106245</name>
</gene>
<reference evidence="1 2" key="1">
    <citation type="submission" date="2016-10" db="EMBL/GenBank/DDBJ databases">
        <authorList>
            <person name="de Groot N.N."/>
        </authorList>
    </citation>
    <scope>NUCLEOTIDE SEQUENCE [LARGE SCALE GENOMIC DNA]</scope>
    <source>
        <strain evidence="1 2">DSM 46701</strain>
    </source>
</reference>
<organism evidence="1 2">
    <name type="scientific">Lihuaxuella thermophila</name>
    <dbReference type="NCBI Taxonomy" id="1173111"/>
    <lineage>
        <taxon>Bacteria</taxon>
        <taxon>Bacillati</taxon>
        <taxon>Bacillota</taxon>
        <taxon>Bacilli</taxon>
        <taxon>Bacillales</taxon>
        <taxon>Thermoactinomycetaceae</taxon>
        <taxon>Lihuaxuella</taxon>
    </lineage>
</organism>
<accession>A0A1H8ED53</accession>